<accession>A0ABV2GAB4</accession>
<comment type="caution">
    <text evidence="2">The sequence shown here is derived from an EMBL/GenBank/DDBJ whole genome shotgun (WGS) entry which is preliminary data.</text>
</comment>
<feature type="transmembrane region" description="Helical" evidence="1">
    <location>
        <begin position="6"/>
        <end position="27"/>
    </location>
</feature>
<keyword evidence="3" id="KW-1185">Reference proteome</keyword>
<organism evidence="2 3">
    <name type="scientific">Bhargavaea ullalensis</name>
    <dbReference type="NCBI Taxonomy" id="1265685"/>
    <lineage>
        <taxon>Bacteria</taxon>
        <taxon>Bacillati</taxon>
        <taxon>Bacillota</taxon>
        <taxon>Bacilli</taxon>
        <taxon>Bacillales</taxon>
        <taxon>Caryophanaceae</taxon>
        <taxon>Bhargavaea</taxon>
    </lineage>
</organism>
<proteinExistence type="predicted"/>
<gene>
    <name evidence="2" type="ORF">ABID49_000901</name>
</gene>
<keyword evidence="1" id="KW-0812">Transmembrane</keyword>
<keyword evidence="1" id="KW-1133">Transmembrane helix</keyword>
<feature type="transmembrane region" description="Helical" evidence="1">
    <location>
        <begin position="68"/>
        <end position="88"/>
    </location>
</feature>
<evidence type="ECO:0000256" key="1">
    <source>
        <dbReference type="SAM" id="Phobius"/>
    </source>
</evidence>
<protein>
    <submittedName>
        <fullName evidence="2">Uncharacterized protein</fullName>
    </submittedName>
</protein>
<dbReference type="RefSeq" id="WP_354195770.1">
    <property type="nucleotide sequence ID" value="NZ_JBEPLW010000003.1"/>
</dbReference>
<dbReference type="Proteomes" id="UP001549099">
    <property type="component" value="Unassembled WGS sequence"/>
</dbReference>
<evidence type="ECO:0000313" key="2">
    <source>
        <dbReference type="EMBL" id="MET3575017.1"/>
    </source>
</evidence>
<keyword evidence="1" id="KW-0472">Membrane</keyword>
<feature type="transmembrane region" description="Helical" evidence="1">
    <location>
        <begin position="34"/>
        <end position="56"/>
    </location>
</feature>
<sequence>MEFIFLRPVYIVLLAALIVLGVLILSGVRAVNGLTLWSVVALASVTAAICLWQTGIIADELNLAGDEVSFYLAIAVWGLALFDIGLFLKKRLKPSTF</sequence>
<dbReference type="EMBL" id="JBEPLW010000003">
    <property type="protein sequence ID" value="MET3575017.1"/>
    <property type="molecule type" value="Genomic_DNA"/>
</dbReference>
<reference evidence="2 3" key="1">
    <citation type="submission" date="2024-06" db="EMBL/GenBank/DDBJ databases">
        <title>Genomic Encyclopedia of Type Strains, Phase IV (KMG-IV): sequencing the most valuable type-strain genomes for metagenomic binning, comparative biology and taxonomic classification.</title>
        <authorList>
            <person name="Goeker M."/>
        </authorList>
    </citation>
    <scope>NUCLEOTIDE SEQUENCE [LARGE SCALE GENOMIC DNA]</scope>
    <source>
        <strain evidence="2 3">DSM 26128</strain>
    </source>
</reference>
<evidence type="ECO:0000313" key="3">
    <source>
        <dbReference type="Proteomes" id="UP001549099"/>
    </source>
</evidence>
<name>A0ABV2GAB4_9BACL</name>